<dbReference type="Pfam" id="PF03478">
    <property type="entry name" value="Beta-prop_KIB1-4"/>
    <property type="match status" value="1"/>
</dbReference>
<dbReference type="PANTHER" id="PTHR44259:SF114">
    <property type="entry name" value="OS06G0707300 PROTEIN"/>
    <property type="match status" value="1"/>
</dbReference>
<dbReference type="AlphaFoldDB" id="A0A7J7NEB0"/>
<organism evidence="2 3">
    <name type="scientific">Kingdonia uniflora</name>
    <dbReference type="NCBI Taxonomy" id="39325"/>
    <lineage>
        <taxon>Eukaryota</taxon>
        <taxon>Viridiplantae</taxon>
        <taxon>Streptophyta</taxon>
        <taxon>Embryophyta</taxon>
        <taxon>Tracheophyta</taxon>
        <taxon>Spermatophyta</taxon>
        <taxon>Magnoliopsida</taxon>
        <taxon>Ranunculales</taxon>
        <taxon>Circaeasteraceae</taxon>
        <taxon>Kingdonia</taxon>
    </lineage>
</organism>
<proteinExistence type="predicted"/>
<accession>A0A7J7NEB0</accession>
<name>A0A7J7NEB0_9MAGN</name>
<protein>
    <recommendedName>
        <fullName evidence="1">KIB1-4 beta-propeller domain-containing protein</fullName>
    </recommendedName>
</protein>
<dbReference type="Proteomes" id="UP000541444">
    <property type="component" value="Unassembled WGS sequence"/>
</dbReference>
<dbReference type="InterPro" id="IPR005174">
    <property type="entry name" value="KIB1-4_b-propeller"/>
</dbReference>
<dbReference type="EMBL" id="JACGCM010000846">
    <property type="protein sequence ID" value="KAF6165515.1"/>
    <property type="molecule type" value="Genomic_DNA"/>
</dbReference>
<reference evidence="2 3" key="1">
    <citation type="journal article" date="2020" name="IScience">
        <title>Genome Sequencing of the Endangered Kingdonia uniflora (Circaeasteraceae, Ranunculales) Reveals Potential Mechanisms of Evolutionary Specialization.</title>
        <authorList>
            <person name="Sun Y."/>
            <person name="Deng T."/>
            <person name="Zhang A."/>
            <person name="Moore M.J."/>
            <person name="Landis J.B."/>
            <person name="Lin N."/>
            <person name="Zhang H."/>
            <person name="Zhang X."/>
            <person name="Huang J."/>
            <person name="Zhang X."/>
            <person name="Sun H."/>
            <person name="Wang H."/>
        </authorList>
    </citation>
    <scope>NUCLEOTIDE SEQUENCE [LARGE SCALE GENOMIC DNA]</scope>
    <source>
        <strain evidence="2">TB1705</strain>
        <tissue evidence="2">Leaf</tissue>
    </source>
</reference>
<evidence type="ECO:0000313" key="2">
    <source>
        <dbReference type="EMBL" id="KAF6165515.1"/>
    </source>
</evidence>
<evidence type="ECO:0000259" key="1">
    <source>
        <dbReference type="Pfam" id="PF03478"/>
    </source>
</evidence>
<dbReference type="OrthoDB" id="642536at2759"/>
<feature type="domain" description="KIB1-4 beta-propeller" evidence="1">
    <location>
        <begin position="91"/>
        <end position="362"/>
    </location>
</feature>
<dbReference type="InterPro" id="IPR050942">
    <property type="entry name" value="F-box_BR-signaling"/>
</dbReference>
<keyword evidence="3" id="KW-1185">Reference proteome</keyword>
<dbReference type="PANTHER" id="PTHR44259">
    <property type="entry name" value="OS07G0183000 PROTEIN-RELATED"/>
    <property type="match status" value="1"/>
</dbReference>
<gene>
    <name evidence="2" type="ORF">GIB67_015838</name>
</gene>
<dbReference type="Gene3D" id="1.20.1280.50">
    <property type="match status" value="1"/>
</dbReference>
<evidence type="ECO:0000313" key="3">
    <source>
        <dbReference type="Proteomes" id="UP000541444"/>
    </source>
</evidence>
<comment type="caution">
    <text evidence="2">The sequence shown here is derived from an EMBL/GenBank/DDBJ whole genome shotgun (WGS) entry which is preliminary data.</text>
</comment>
<sequence length="387" mass="44425">MVNVNTKKARMSKKPLFPNWADLHSNLLELIIDKLIPIRDRICFGAVCLSWYSVFRENRLILPLQLPLLTLVPRADNYRHEPRENLKRTLYTVGKSGFHHLQFPNDTYYTMFASSKGWLLTGNVSSFLVRLLNPFISVNNTINLPTLPELINSSCPPYDQVRRPYKVVLSADPILSSNPGPYEVMVIYGYNSYLSGLAYFRAGDTDWTKVEDKMGFDDIIYYRNKFYSVSSIGTVYVYDDNLFSKKMGGVQSDSYGLGGEFFYYLVESLGELLVVRRCIARRVREASFTRAFTVYKHDPIALKWVKLKTLCNQTLFLGNNSSFSVSALDFAGYKPNCIYFTNDCHLDIGKFDDLPSDMGMFDLADESFKNPSLEQEFFPTFIEPKLD</sequence>